<dbReference type="RefSeq" id="WP_204132353.1">
    <property type="nucleotide sequence ID" value="NZ_JAFDVD010000017.1"/>
</dbReference>
<sequence>MAISSGPQDVVELARRAAELLTPTLDTPPTAGTRAEWATALTGLASLASRVEAARDVALVRLAAIEPEVLDDGEVVEGHREPGHVALDAPAIVSGALCVGAVHAERLVRDAVHRAADGPEGTPTCTGLGGLHEAMAAGRLDSYRASVVADELDEAPAEVAAAVVAALDPHLDHEDAGRLRRRTRRMLARVGPDLLRRRAVRARQESSLRRWVGEPGVDTWLGTFSSEEAASAWAAIDALAQRLVTDGTCTTVERARARALTDLVTGSATINVLVVLAAPVGGEVAASAGAAPGDLVEVAISSTPQPVLVPRAWVSPVVASAPADAVLCDPRSGALLDPDGSLSTSA</sequence>
<proteinExistence type="predicted"/>
<organism evidence="1 2">
    <name type="scientific">Phycicoccus sonneratiae</name>
    <dbReference type="NCBI Taxonomy" id="2807628"/>
    <lineage>
        <taxon>Bacteria</taxon>
        <taxon>Bacillati</taxon>
        <taxon>Actinomycetota</taxon>
        <taxon>Actinomycetes</taxon>
        <taxon>Micrococcales</taxon>
        <taxon>Intrasporangiaceae</taxon>
        <taxon>Phycicoccus</taxon>
    </lineage>
</organism>
<evidence type="ECO:0008006" key="3">
    <source>
        <dbReference type="Google" id="ProtNLM"/>
    </source>
</evidence>
<keyword evidence="2" id="KW-1185">Reference proteome</keyword>
<comment type="caution">
    <text evidence="1">The sequence shown here is derived from an EMBL/GenBank/DDBJ whole genome shotgun (WGS) entry which is preliminary data.</text>
</comment>
<dbReference type="EMBL" id="JAFDVD010000017">
    <property type="protein sequence ID" value="MBM6401897.1"/>
    <property type="molecule type" value="Genomic_DNA"/>
</dbReference>
<reference evidence="1" key="1">
    <citation type="submission" date="2021-02" db="EMBL/GenBank/DDBJ databases">
        <title>Phycicoccus sp. MQZ13P-5T, whole genome shotgun sequence.</title>
        <authorList>
            <person name="Tuo L."/>
        </authorList>
    </citation>
    <scope>NUCLEOTIDE SEQUENCE</scope>
    <source>
        <strain evidence="1">MQZ13P-5</strain>
    </source>
</reference>
<evidence type="ECO:0000313" key="2">
    <source>
        <dbReference type="Proteomes" id="UP001430172"/>
    </source>
</evidence>
<evidence type="ECO:0000313" key="1">
    <source>
        <dbReference type="EMBL" id="MBM6401897.1"/>
    </source>
</evidence>
<dbReference type="Proteomes" id="UP001430172">
    <property type="component" value="Unassembled WGS sequence"/>
</dbReference>
<gene>
    <name evidence="1" type="ORF">JQN70_15980</name>
</gene>
<protein>
    <recommendedName>
        <fullName evidence="3">DUF222 domain-containing protein</fullName>
    </recommendedName>
</protein>
<accession>A0ABS2CPT2</accession>
<name>A0ABS2CPT2_9MICO</name>